<dbReference type="OrthoDB" id="417678at2759"/>
<reference evidence="3" key="1">
    <citation type="submission" date="2025-08" db="UniProtKB">
        <authorList>
            <consortium name="RefSeq"/>
        </authorList>
    </citation>
    <scope>IDENTIFICATION</scope>
    <source>
        <tissue evidence="3">Whole sample</tissue>
    </source>
</reference>
<dbReference type="GeneID" id="111105809"/>
<protein>
    <submittedName>
        <fullName evidence="3">Uncharacterized protein LOC111105809</fullName>
    </submittedName>
</protein>
<organism evidence="2 3">
    <name type="scientific">Crassostrea virginica</name>
    <name type="common">Eastern oyster</name>
    <dbReference type="NCBI Taxonomy" id="6565"/>
    <lineage>
        <taxon>Eukaryota</taxon>
        <taxon>Metazoa</taxon>
        <taxon>Spiralia</taxon>
        <taxon>Lophotrochozoa</taxon>
        <taxon>Mollusca</taxon>
        <taxon>Bivalvia</taxon>
        <taxon>Autobranchia</taxon>
        <taxon>Pteriomorphia</taxon>
        <taxon>Ostreida</taxon>
        <taxon>Ostreoidea</taxon>
        <taxon>Ostreidae</taxon>
        <taxon>Crassostrea</taxon>
    </lineage>
</organism>
<dbReference type="RefSeq" id="XP_022295916.1">
    <property type="nucleotide sequence ID" value="XM_022440208.1"/>
</dbReference>
<dbReference type="PANTHER" id="PTHR36960">
    <property type="entry name" value="SI:DKEY-32E6.3"/>
    <property type="match status" value="1"/>
</dbReference>
<name>A0A8B8AXQ5_CRAVI</name>
<sequence>MKNGDMKTIFNDSACMETTKTNPGLHQEETKPGRTGGKRKLVLHFDIRNTVLVCDSVTNVSMEQALNSFLTGVAWGKANNSEWHWHSYTPSLTPPAPNTTTIYKFLEKLLVKTPVDRTNLRIATGDFTHTSMGEGFLPVFQEHLQLLRWRQDPVEHLTMSGKNGKQYHYILPSVYRIIHKLYEDGRDFAVIFRTYGLDAENVLSSLSHGLSGNHPYFPNEVEMNVNKIPGKVHRPPDQPIVFEIQDKNAKNGEGTSVYSGDREIYTMLSQSEGICAFQDDFPCWQGNNYHHRSAKPLYIDPHDENVHHIFFDDNIRTFEHDSIVDVRVFESPDAKEARSISNQEAVMYERMNMIQADLLKAIKDTEYFVKAVQTCEEKYSKYLQDVANS</sequence>
<evidence type="ECO:0000313" key="2">
    <source>
        <dbReference type="Proteomes" id="UP000694844"/>
    </source>
</evidence>
<accession>A0A8B8AXQ5</accession>
<dbReference type="Proteomes" id="UP000694844">
    <property type="component" value="Chromosome 8"/>
</dbReference>
<dbReference type="PANTHER" id="PTHR36960:SF1">
    <property type="entry name" value="SI:DKEY-32E6.3"/>
    <property type="match status" value="1"/>
</dbReference>
<dbReference type="KEGG" id="cvn:111105809"/>
<proteinExistence type="predicted"/>
<feature type="region of interest" description="Disordered" evidence="1">
    <location>
        <begin position="17"/>
        <end position="37"/>
    </location>
</feature>
<keyword evidence="2" id="KW-1185">Reference proteome</keyword>
<gene>
    <name evidence="3" type="primary">LOC111105809</name>
</gene>
<dbReference type="AlphaFoldDB" id="A0A8B8AXQ5"/>
<evidence type="ECO:0000313" key="3">
    <source>
        <dbReference type="RefSeq" id="XP_022295916.1"/>
    </source>
</evidence>
<evidence type="ECO:0000256" key="1">
    <source>
        <dbReference type="SAM" id="MobiDB-lite"/>
    </source>
</evidence>